<evidence type="ECO:0000256" key="4">
    <source>
        <dbReference type="ARBA" id="ARBA00023163"/>
    </source>
</evidence>
<dbReference type="PANTHER" id="PTHR30419:SF31">
    <property type="entry name" value="BLR3139 PROTEIN"/>
    <property type="match status" value="1"/>
</dbReference>
<dbReference type="Proteomes" id="UP001165270">
    <property type="component" value="Unassembled WGS sequence"/>
</dbReference>
<evidence type="ECO:0000313" key="6">
    <source>
        <dbReference type="EMBL" id="MCI3243388.1"/>
    </source>
</evidence>
<dbReference type="EMBL" id="JALDAX010000011">
    <property type="protein sequence ID" value="MCI3243388.1"/>
    <property type="molecule type" value="Genomic_DNA"/>
</dbReference>
<sequence length="286" mass="30431">MELRQMAVVVAVAEEGGFTAAARRLHVVQSAVSGTVRALEHELGARLFQRTTHRVTLTPAGRAFLSSARTALQAAEEARAAVTLAQEELSGEVTVGVMQGLYAGLAPGLAAFHREHPGVAVRLRQAPADDIPRDLREGLVDLAVVALDSARLRGLATRALAQEEMVLVTAPAEARLPEGPVTPAEAVALPLVDFPLGWAIRTSVDRALRSAAVERTTAFEVNDVLGATDLVRHGLGVCILPASLAARFPDLSVRRFTAHAPTWRMRVVHPKGDLPPAVAELLRHIG</sequence>
<evidence type="ECO:0000256" key="2">
    <source>
        <dbReference type="ARBA" id="ARBA00023015"/>
    </source>
</evidence>
<reference evidence="6" key="1">
    <citation type="submission" date="2022-03" db="EMBL/GenBank/DDBJ databases">
        <title>Streptomyces 7R015 and 7R016 isolated from Barleria lupulina in Thailand.</title>
        <authorList>
            <person name="Kanchanasin P."/>
            <person name="Phongsopitanun W."/>
            <person name="Tanasupawat S."/>
        </authorList>
    </citation>
    <scope>NUCLEOTIDE SEQUENCE</scope>
    <source>
        <strain evidence="6">7R016</strain>
    </source>
</reference>
<comment type="caution">
    <text evidence="6">The sequence shown here is derived from an EMBL/GenBank/DDBJ whole genome shotgun (WGS) entry which is preliminary data.</text>
</comment>
<evidence type="ECO:0000313" key="7">
    <source>
        <dbReference type="Proteomes" id="UP001165270"/>
    </source>
</evidence>
<dbReference type="SUPFAM" id="SSF53850">
    <property type="entry name" value="Periplasmic binding protein-like II"/>
    <property type="match status" value="1"/>
</dbReference>
<comment type="similarity">
    <text evidence="1">Belongs to the LysR transcriptional regulatory family.</text>
</comment>
<dbReference type="Pfam" id="PF03466">
    <property type="entry name" value="LysR_substrate"/>
    <property type="match status" value="1"/>
</dbReference>
<dbReference type="RefSeq" id="WP_016433019.1">
    <property type="nucleotide sequence ID" value="NZ_JALDAX010000011.1"/>
</dbReference>
<dbReference type="Pfam" id="PF00126">
    <property type="entry name" value="HTH_1"/>
    <property type="match status" value="1"/>
</dbReference>
<dbReference type="PRINTS" id="PR00039">
    <property type="entry name" value="HTHLYSR"/>
</dbReference>
<keyword evidence="7" id="KW-1185">Reference proteome</keyword>
<protein>
    <submittedName>
        <fullName evidence="6">LysR family transcriptional regulator</fullName>
    </submittedName>
</protein>
<feature type="domain" description="HTH lysR-type" evidence="5">
    <location>
        <begin position="1"/>
        <end position="58"/>
    </location>
</feature>
<accession>A0ABS9XMT4</accession>
<dbReference type="InterPro" id="IPR050950">
    <property type="entry name" value="HTH-type_LysR_regulators"/>
</dbReference>
<gene>
    <name evidence="6" type="ORF">MQN93_27055</name>
</gene>
<evidence type="ECO:0000256" key="1">
    <source>
        <dbReference type="ARBA" id="ARBA00009437"/>
    </source>
</evidence>
<keyword evidence="4" id="KW-0804">Transcription</keyword>
<keyword evidence="3" id="KW-0238">DNA-binding</keyword>
<dbReference type="PANTHER" id="PTHR30419">
    <property type="entry name" value="HTH-TYPE TRANSCRIPTIONAL REGULATOR YBHD"/>
    <property type="match status" value="1"/>
</dbReference>
<name>A0ABS9XMT4_9ACTN</name>
<dbReference type="SUPFAM" id="SSF46785">
    <property type="entry name" value="Winged helix' DNA-binding domain"/>
    <property type="match status" value="1"/>
</dbReference>
<dbReference type="InterPro" id="IPR036388">
    <property type="entry name" value="WH-like_DNA-bd_sf"/>
</dbReference>
<dbReference type="InterPro" id="IPR000847">
    <property type="entry name" value="LysR_HTH_N"/>
</dbReference>
<evidence type="ECO:0000256" key="3">
    <source>
        <dbReference type="ARBA" id="ARBA00023125"/>
    </source>
</evidence>
<dbReference type="Gene3D" id="1.10.10.10">
    <property type="entry name" value="Winged helix-like DNA-binding domain superfamily/Winged helix DNA-binding domain"/>
    <property type="match status" value="1"/>
</dbReference>
<dbReference type="InterPro" id="IPR036390">
    <property type="entry name" value="WH_DNA-bd_sf"/>
</dbReference>
<dbReference type="PROSITE" id="PS50931">
    <property type="entry name" value="HTH_LYSR"/>
    <property type="match status" value="1"/>
</dbReference>
<keyword evidence="2" id="KW-0805">Transcription regulation</keyword>
<dbReference type="InterPro" id="IPR005119">
    <property type="entry name" value="LysR_subst-bd"/>
</dbReference>
<evidence type="ECO:0000259" key="5">
    <source>
        <dbReference type="PROSITE" id="PS50931"/>
    </source>
</evidence>
<organism evidence="6 7">
    <name type="scientific">Streptomyces spinosisporus</name>
    <dbReference type="NCBI Taxonomy" id="2927582"/>
    <lineage>
        <taxon>Bacteria</taxon>
        <taxon>Bacillati</taxon>
        <taxon>Actinomycetota</taxon>
        <taxon>Actinomycetes</taxon>
        <taxon>Kitasatosporales</taxon>
        <taxon>Streptomycetaceae</taxon>
        <taxon>Streptomyces</taxon>
    </lineage>
</organism>
<dbReference type="Gene3D" id="3.40.190.290">
    <property type="match status" value="1"/>
</dbReference>
<proteinExistence type="inferred from homology"/>